<sequence length="499" mass="54035">MLPRAAKVETASPLLTRAAKGESASPVPPRSSKVAAEKPLIRKALAAEATPENPSTPGRPSGKGSIPIRRGLGTRSATAAVIKAPSRDRQGHDASAKPRLRRQDTGIPKLKIPPSRKSVSPRSSLSKSPSTLTGESVTRLRKSPTPTSSTRPSFTQRPGGLTRHNTSVTIRSVPRTSPIHRSDDARGKVATSDTSTAVRRTEAKPLEVRRREKTFIPEARPRLGTSSLTGSVSSASRLQGRVSSTRALTADKKGTSSSKTREELEGDGDDHSSKAPPPSRQPQSRLARLIRRNTEIVDTKSVTRRGNMGLKTSEGRLASRRVSPVSDQTLKLRPDSKIRDGRATSSIPTARRTSGEVTTTSSSAAKQTDGAKLRMRLPKIMLSRTDSRSKKPQPEKPEVAERTSRKSNEALCGVSVQRSLLHGVPSFYPAPLKPASPPLTPHTPATKTLQPRHSALVDLLFELLESGRPSCMYIIMLDTHPYLLPLNPIFFIFSFSRLP</sequence>
<feature type="compositionally biased region" description="Basic and acidic residues" evidence="1">
    <location>
        <begin position="199"/>
        <end position="221"/>
    </location>
</feature>
<feature type="compositionally biased region" description="Basic and acidic residues" evidence="1">
    <location>
        <begin position="85"/>
        <end position="104"/>
    </location>
</feature>
<feature type="region of interest" description="Disordered" evidence="1">
    <location>
        <begin position="1"/>
        <end position="406"/>
    </location>
</feature>
<accession>A0A5B7EQG6</accession>
<keyword evidence="3" id="KW-1185">Reference proteome</keyword>
<name>A0A5B7EQG6_PORTR</name>
<reference evidence="2 3" key="1">
    <citation type="submission" date="2019-05" db="EMBL/GenBank/DDBJ databases">
        <title>Another draft genome of Portunus trituberculatus and its Hox gene families provides insights of decapod evolution.</title>
        <authorList>
            <person name="Jeong J.-H."/>
            <person name="Song I."/>
            <person name="Kim S."/>
            <person name="Choi T."/>
            <person name="Kim D."/>
            <person name="Ryu S."/>
            <person name="Kim W."/>
        </authorList>
    </citation>
    <scope>NUCLEOTIDE SEQUENCE [LARGE SCALE GENOMIC DNA]</scope>
    <source>
        <tissue evidence="2">Muscle</tissue>
    </source>
</reference>
<feature type="compositionally biased region" description="Basic and acidic residues" evidence="1">
    <location>
        <begin position="385"/>
        <end position="406"/>
    </location>
</feature>
<comment type="caution">
    <text evidence="2">The sequence shown here is derived from an EMBL/GenBank/DDBJ whole genome shotgun (WGS) entry which is preliminary data.</text>
</comment>
<evidence type="ECO:0000313" key="2">
    <source>
        <dbReference type="EMBL" id="MPC35507.1"/>
    </source>
</evidence>
<dbReference type="OrthoDB" id="427644at2759"/>
<evidence type="ECO:0000313" key="3">
    <source>
        <dbReference type="Proteomes" id="UP000324222"/>
    </source>
</evidence>
<gene>
    <name evidence="2" type="ORF">E2C01_028931</name>
</gene>
<feature type="compositionally biased region" description="Polar residues" evidence="1">
    <location>
        <begin position="343"/>
        <end position="366"/>
    </location>
</feature>
<dbReference type="AlphaFoldDB" id="A0A5B7EQG6"/>
<dbReference type="Proteomes" id="UP000324222">
    <property type="component" value="Unassembled WGS sequence"/>
</dbReference>
<feature type="compositionally biased region" description="Low complexity" evidence="1">
    <location>
        <begin position="223"/>
        <end position="236"/>
    </location>
</feature>
<feature type="compositionally biased region" description="Basic and acidic residues" evidence="1">
    <location>
        <begin position="330"/>
        <end position="342"/>
    </location>
</feature>
<dbReference type="EMBL" id="VSRR010003292">
    <property type="protein sequence ID" value="MPC35507.1"/>
    <property type="molecule type" value="Genomic_DNA"/>
</dbReference>
<proteinExistence type="predicted"/>
<feature type="compositionally biased region" description="Basic and acidic residues" evidence="1">
    <location>
        <begin position="249"/>
        <end position="273"/>
    </location>
</feature>
<organism evidence="2 3">
    <name type="scientific">Portunus trituberculatus</name>
    <name type="common">Swimming crab</name>
    <name type="synonym">Neptunus trituberculatus</name>
    <dbReference type="NCBI Taxonomy" id="210409"/>
    <lineage>
        <taxon>Eukaryota</taxon>
        <taxon>Metazoa</taxon>
        <taxon>Ecdysozoa</taxon>
        <taxon>Arthropoda</taxon>
        <taxon>Crustacea</taxon>
        <taxon>Multicrustacea</taxon>
        <taxon>Malacostraca</taxon>
        <taxon>Eumalacostraca</taxon>
        <taxon>Eucarida</taxon>
        <taxon>Decapoda</taxon>
        <taxon>Pleocyemata</taxon>
        <taxon>Brachyura</taxon>
        <taxon>Eubrachyura</taxon>
        <taxon>Portunoidea</taxon>
        <taxon>Portunidae</taxon>
        <taxon>Portuninae</taxon>
        <taxon>Portunus</taxon>
    </lineage>
</organism>
<feature type="compositionally biased region" description="Low complexity" evidence="1">
    <location>
        <begin position="113"/>
        <end position="133"/>
    </location>
</feature>
<protein>
    <submittedName>
        <fullName evidence="2">Uncharacterized protein</fullName>
    </submittedName>
</protein>
<feature type="compositionally biased region" description="Low complexity" evidence="1">
    <location>
        <begin position="143"/>
        <end position="158"/>
    </location>
</feature>
<evidence type="ECO:0000256" key="1">
    <source>
        <dbReference type="SAM" id="MobiDB-lite"/>
    </source>
</evidence>